<dbReference type="Proteomes" id="UP000661077">
    <property type="component" value="Unassembled WGS sequence"/>
</dbReference>
<dbReference type="InterPro" id="IPR011047">
    <property type="entry name" value="Quinoprotein_ADH-like_sf"/>
</dbReference>
<dbReference type="PANTHER" id="PTHR32303">
    <property type="entry name" value="QUINOPROTEIN ALCOHOL DEHYDROGENASE (CYTOCHROME C)"/>
    <property type="match status" value="1"/>
</dbReference>
<dbReference type="RefSeq" id="WP_203168800.1">
    <property type="nucleotide sequence ID" value="NZ_JAEVLS010000004.1"/>
</dbReference>
<dbReference type="Gene3D" id="2.140.10.10">
    <property type="entry name" value="Quinoprotein alcohol dehydrogenase-like superfamily"/>
    <property type="match status" value="2"/>
</dbReference>
<protein>
    <submittedName>
        <fullName evidence="6">PQQ-binding-like beta-propeller repeat protein</fullName>
    </submittedName>
</protein>
<dbReference type="InterPro" id="IPR018391">
    <property type="entry name" value="PQQ_b-propeller_rpt"/>
</dbReference>
<evidence type="ECO:0000256" key="4">
    <source>
        <dbReference type="SAM" id="SignalP"/>
    </source>
</evidence>
<proteinExistence type="inferred from homology"/>
<sequence length="668" mass="72842">MRKRNSCSMLAMAGLTFASLAGGDSLPHDPVGKVGEWRFYGGTLGAQKYAPLDQINASNVHRLKVVWRQSASPPEVLGSEDKPLVGSNYEHTPLMVDGLLYMRSDAGPLMALHPETGKVVWTDKKSSAGGGKSRGVAYWTDGRDARVFALDGADLVAVNAKTGERYQGFGNGGRVDLNVYADSRPNSPVENYSWTSFPVVVRDVVVIAGVPRVAEKKVPEGIQPALDPPGDIRGYDVRTGKLLWTFHVVPRAGEFGYDTWANKSADVNGLTGAWTWLTGDDELGYVYIPTEAPSNDFYGARRPGDNLYGNSVLCLDVRTGKRVWHFQTIHHDLWDFDLPAPPVLMDITVDGKRIKALAQLSKQAYVYVLDRVTGKPVWPIEERPVPKGDVPGEYYSPTQPIPTKPGPIELQQLTENDLIDFTPELRAQALEIFRKYDSVPLFTPARVGREMIMLPGTTGAANWNGAGFDPETGMLYVPVIRNAVRTMLEAKTKGPYPFDRKNEPLLTTNVEIPYADVNPNRPVAAGGPTRLPITKPPYGSIVAIDMNKGEILWRVANGDGPRNHPLLKHLNLPPLGTQNRASPLVTKSLLFIGEGKNGPNGPSRIPAWGGGKMFRALDKATGKTLWETQLPGGTSGAPITYMSGGKQYIVVALGWTDMPAEYVALALP</sequence>
<evidence type="ECO:0000313" key="7">
    <source>
        <dbReference type="Proteomes" id="UP000661077"/>
    </source>
</evidence>
<dbReference type="EMBL" id="JAEVLS010000004">
    <property type="protein sequence ID" value="MBM0106685.1"/>
    <property type="molecule type" value="Genomic_DNA"/>
</dbReference>
<dbReference type="SUPFAM" id="SSF50998">
    <property type="entry name" value="Quinoprotein alcohol dehydrogenase-like"/>
    <property type="match status" value="1"/>
</dbReference>
<dbReference type="SMART" id="SM00564">
    <property type="entry name" value="PQQ"/>
    <property type="match status" value="5"/>
</dbReference>
<dbReference type="InterPro" id="IPR002372">
    <property type="entry name" value="PQQ_rpt_dom"/>
</dbReference>
<name>A0ABS1X0C3_9GAMM</name>
<evidence type="ECO:0000256" key="2">
    <source>
        <dbReference type="ARBA" id="ARBA00008156"/>
    </source>
</evidence>
<organism evidence="6 7">
    <name type="scientific">Steroidobacter gossypii</name>
    <dbReference type="NCBI Taxonomy" id="2805490"/>
    <lineage>
        <taxon>Bacteria</taxon>
        <taxon>Pseudomonadati</taxon>
        <taxon>Pseudomonadota</taxon>
        <taxon>Gammaproteobacteria</taxon>
        <taxon>Steroidobacterales</taxon>
        <taxon>Steroidobacteraceae</taxon>
        <taxon>Steroidobacter</taxon>
    </lineage>
</organism>
<accession>A0ABS1X0C3</accession>
<keyword evidence="4" id="KW-0732">Signal</keyword>
<feature type="signal peptide" evidence="4">
    <location>
        <begin position="1"/>
        <end position="21"/>
    </location>
</feature>
<comment type="caution">
    <text evidence="6">The sequence shown here is derived from an EMBL/GenBank/DDBJ whole genome shotgun (WGS) entry which is preliminary data.</text>
</comment>
<feature type="chain" id="PRO_5045244621" evidence="4">
    <location>
        <begin position="22"/>
        <end position="668"/>
    </location>
</feature>
<evidence type="ECO:0000256" key="3">
    <source>
        <dbReference type="ARBA" id="ARBA00023002"/>
    </source>
</evidence>
<evidence type="ECO:0000313" key="6">
    <source>
        <dbReference type="EMBL" id="MBM0106685.1"/>
    </source>
</evidence>
<dbReference type="Pfam" id="PF01011">
    <property type="entry name" value="PQQ"/>
    <property type="match status" value="1"/>
</dbReference>
<keyword evidence="3" id="KW-0560">Oxidoreductase</keyword>
<comment type="cofactor">
    <cofactor evidence="1">
        <name>pyrroloquinoline quinone</name>
        <dbReference type="ChEBI" id="CHEBI:58442"/>
    </cofactor>
</comment>
<dbReference type="PANTHER" id="PTHR32303:SF4">
    <property type="entry name" value="QUINOPROTEIN GLUCOSE DEHYDROGENASE"/>
    <property type="match status" value="1"/>
</dbReference>
<gene>
    <name evidence="6" type="ORF">JM946_18290</name>
</gene>
<keyword evidence="7" id="KW-1185">Reference proteome</keyword>
<comment type="similarity">
    <text evidence="2">Belongs to the bacterial PQQ dehydrogenase family.</text>
</comment>
<evidence type="ECO:0000256" key="1">
    <source>
        <dbReference type="ARBA" id="ARBA00001931"/>
    </source>
</evidence>
<feature type="domain" description="Pyrrolo-quinoline quinone repeat" evidence="5">
    <location>
        <begin position="37"/>
        <end position="649"/>
    </location>
</feature>
<reference evidence="6 7" key="1">
    <citation type="journal article" date="2021" name="Int. J. Syst. Evol. Microbiol.">
        <title>Steroidobacter gossypii sp. nov., isolated from soil of cotton cropping field.</title>
        <authorList>
            <person name="Huang R."/>
            <person name="Yang S."/>
            <person name="Zhen C."/>
            <person name="Liu W."/>
        </authorList>
    </citation>
    <scope>NUCLEOTIDE SEQUENCE [LARGE SCALE GENOMIC DNA]</scope>
    <source>
        <strain evidence="6 7">S1-65</strain>
    </source>
</reference>
<evidence type="ECO:0000259" key="5">
    <source>
        <dbReference type="Pfam" id="PF01011"/>
    </source>
</evidence>